<gene>
    <name evidence="8" type="ORF">LCGC14_1759950</name>
</gene>
<dbReference type="Gene3D" id="3.40.50.2030">
    <property type="match status" value="2"/>
</dbReference>
<dbReference type="SUPFAM" id="SSF46548">
    <property type="entry name" value="alpha-helical ferredoxin"/>
    <property type="match status" value="1"/>
</dbReference>
<evidence type="ECO:0000256" key="4">
    <source>
        <dbReference type="ARBA" id="ARBA00023002"/>
    </source>
</evidence>
<dbReference type="InterPro" id="IPR016099">
    <property type="entry name" value="Prismane-like_a/b-sand"/>
</dbReference>
<dbReference type="NCBIfam" id="TIGR00314">
    <property type="entry name" value="cdhA"/>
    <property type="match status" value="1"/>
</dbReference>
<dbReference type="InterPro" id="IPR017900">
    <property type="entry name" value="4Fe4S_Fe_S_CS"/>
</dbReference>
<dbReference type="Gene3D" id="3.30.70.20">
    <property type="match status" value="1"/>
</dbReference>
<proteinExistence type="predicted"/>
<keyword evidence="5" id="KW-0408">Iron</keyword>
<dbReference type="InterPro" id="IPR017896">
    <property type="entry name" value="4Fe4S_Fe-S-bd"/>
</dbReference>
<dbReference type="PANTHER" id="PTHR30109">
    <property type="entry name" value="HYDROXYLAMINE REDUCTASE"/>
    <property type="match status" value="1"/>
</dbReference>
<name>A0A0F9HNP6_9ZZZZ</name>
<evidence type="ECO:0000256" key="3">
    <source>
        <dbReference type="ARBA" id="ARBA00022737"/>
    </source>
</evidence>
<protein>
    <recommendedName>
        <fullName evidence="7">4Fe-4S ferredoxin-type domain-containing protein</fullName>
    </recommendedName>
</protein>
<dbReference type="PANTHER" id="PTHR30109:SF6">
    <property type="entry name" value="ACETYL-COA DECARBONYLASE_SYNTHASE COMPLEX SUBUNIT ALPHA"/>
    <property type="match status" value="1"/>
</dbReference>
<keyword evidence="4" id="KW-0560">Oxidoreductase</keyword>
<evidence type="ECO:0000256" key="5">
    <source>
        <dbReference type="ARBA" id="ARBA00023004"/>
    </source>
</evidence>
<evidence type="ECO:0000256" key="1">
    <source>
        <dbReference type="ARBA" id="ARBA00022596"/>
    </source>
</evidence>
<organism evidence="8">
    <name type="scientific">marine sediment metagenome</name>
    <dbReference type="NCBI Taxonomy" id="412755"/>
    <lineage>
        <taxon>unclassified sequences</taxon>
        <taxon>metagenomes</taxon>
        <taxon>ecological metagenomes</taxon>
    </lineage>
</organism>
<dbReference type="InterPro" id="IPR011254">
    <property type="entry name" value="Prismane-like_sf"/>
</dbReference>
<dbReference type="Pfam" id="PF03063">
    <property type="entry name" value="Prismane"/>
    <property type="match status" value="1"/>
</dbReference>
<feature type="domain" description="4Fe-4S ferredoxin-type" evidence="7">
    <location>
        <begin position="266"/>
        <end position="295"/>
    </location>
</feature>
<dbReference type="InterPro" id="IPR004460">
    <property type="entry name" value="CdhA"/>
</dbReference>
<reference evidence="8" key="1">
    <citation type="journal article" date="2015" name="Nature">
        <title>Complex archaea that bridge the gap between prokaryotes and eukaryotes.</title>
        <authorList>
            <person name="Spang A."/>
            <person name="Saw J.H."/>
            <person name="Jorgensen S.L."/>
            <person name="Zaremba-Niedzwiedzka K."/>
            <person name="Martijn J."/>
            <person name="Lind A.E."/>
            <person name="van Eijk R."/>
            <person name="Schleper C."/>
            <person name="Guy L."/>
            <person name="Ettema T.J."/>
        </authorList>
    </citation>
    <scope>NUCLEOTIDE SEQUENCE</scope>
</reference>
<keyword evidence="2" id="KW-0479">Metal-binding</keyword>
<dbReference type="GO" id="GO:0046872">
    <property type="term" value="F:metal ion binding"/>
    <property type="evidence" value="ECO:0007669"/>
    <property type="project" value="UniProtKB-KW"/>
</dbReference>
<dbReference type="AlphaFoldDB" id="A0A0F9HNP6"/>
<sequence length="650" mass="70660">PLNFGNNIAVEMPLTRLIVGMKPETLEDLETAMDWVHYQITQLLAAGHTGQESSYIDFEAKSFLAGLCDAIGMEVSDAIQIAAYGMPVGEPDTPIVELGMGTMDTENKATILMIGHNVAPGVELVDYIREKGLDDKLDIGAICCTAHDLTRYYDGAKIIGSFSRQLTVIRSGLADVVMVDEQCVVTQTYDEAKKVGAPYITTNAKVMAGLPDRTGDPVDEIVDDLVSGKLDGVLILNPTKAGAVAAETAVKIKPIRNAKSGVPDEKGSIVMAMRCNGCGNCQRNCPNDLPLVEAVGLAKDGDFTLLSSLFDECLACGRCEADCMKDVSPLTLIMHASREYIKTERYKCRSGRGPILDTEIRNVGAPIVLGEIPGIIALIGCSNYAHSIRELYTMAEEFLIRNYIVCVSGCAAMDIGLITDDEGKTLYERFPGDFDRGGLVNVGSCVANAWITGAAIKVANIFARRPLRGNFEEIADYILNRLGAVGVAWGAYSQKAASIASMANGLGIPAVIGPHGAEYRRMYLSRSDDEETWKVFNARDGSEGHLVGPGPEHLLTPAESIEQAICLVAKLAIRPADNSKGRMIKLSHWVDLERKYKGVKFPNDLEKFIRLEADIPISMKTEIQEFLKEKGWEPKEIVDPTLLKRMCRTA</sequence>
<dbReference type="GO" id="GO:0042542">
    <property type="term" value="P:response to hydrogen peroxide"/>
    <property type="evidence" value="ECO:0007669"/>
    <property type="project" value="TreeGrafter"/>
</dbReference>
<evidence type="ECO:0000256" key="2">
    <source>
        <dbReference type="ARBA" id="ARBA00022723"/>
    </source>
</evidence>
<dbReference type="GO" id="GO:0050418">
    <property type="term" value="F:hydroxylamine reductase activity"/>
    <property type="evidence" value="ECO:0007669"/>
    <property type="project" value="TreeGrafter"/>
</dbReference>
<keyword evidence="6" id="KW-0411">Iron-sulfur</keyword>
<keyword evidence="1" id="KW-0533">Nickel</keyword>
<dbReference type="InterPro" id="IPR004137">
    <property type="entry name" value="HCP/CODH"/>
</dbReference>
<comment type="caution">
    <text evidence="8">The sequence shown here is derived from an EMBL/GenBank/DDBJ whole genome shotgun (WGS) entry which is preliminary data.</text>
</comment>
<dbReference type="GO" id="GO:0004601">
    <property type="term" value="F:peroxidase activity"/>
    <property type="evidence" value="ECO:0007669"/>
    <property type="project" value="TreeGrafter"/>
</dbReference>
<dbReference type="PROSITE" id="PS00198">
    <property type="entry name" value="4FE4S_FER_1"/>
    <property type="match status" value="1"/>
</dbReference>
<evidence type="ECO:0000256" key="6">
    <source>
        <dbReference type="ARBA" id="ARBA00023014"/>
    </source>
</evidence>
<evidence type="ECO:0000313" key="8">
    <source>
        <dbReference type="EMBL" id="KKM04862.1"/>
    </source>
</evidence>
<evidence type="ECO:0000259" key="7">
    <source>
        <dbReference type="PROSITE" id="PS51379"/>
    </source>
</evidence>
<keyword evidence="3" id="KW-0677">Repeat</keyword>
<dbReference type="PROSITE" id="PS51379">
    <property type="entry name" value="4FE4S_FER_2"/>
    <property type="match status" value="1"/>
</dbReference>
<dbReference type="EMBL" id="LAZR01016357">
    <property type="protein sequence ID" value="KKM04862.1"/>
    <property type="molecule type" value="Genomic_DNA"/>
</dbReference>
<dbReference type="SUPFAM" id="SSF56821">
    <property type="entry name" value="Prismane protein-like"/>
    <property type="match status" value="1"/>
</dbReference>
<feature type="non-terminal residue" evidence="8">
    <location>
        <position position="1"/>
    </location>
</feature>
<dbReference type="GO" id="GO:0051536">
    <property type="term" value="F:iron-sulfur cluster binding"/>
    <property type="evidence" value="ECO:0007669"/>
    <property type="project" value="UniProtKB-KW"/>
</dbReference>
<dbReference type="GO" id="GO:0006084">
    <property type="term" value="P:acetyl-CoA metabolic process"/>
    <property type="evidence" value="ECO:0007669"/>
    <property type="project" value="InterPro"/>
</dbReference>
<accession>A0A0F9HNP6</accession>